<comment type="caution">
    <text evidence="1">The sequence shown here is derived from an EMBL/GenBank/DDBJ whole genome shotgun (WGS) entry which is preliminary data.</text>
</comment>
<protein>
    <recommendedName>
        <fullName evidence="3">Sulfotransferase family protein</fullName>
    </recommendedName>
</protein>
<evidence type="ECO:0000313" key="2">
    <source>
        <dbReference type="Proteomes" id="UP001149822"/>
    </source>
</evidence>
<dbReference type="EMBL" id="JAPTYD010000016">
    <property type="protein sequence ID" value="MCZ0962440.1"/>
    <property type="molecule type" value="Genomic_DNA"/>
</dbReference>
<sequence length="260" mass="30173">MNYLTVEPRAFLSTRQNVAISWSPKAGCSHVLVWFLLQENLLHAANQFHRWPHSFRARVYEQSQARAGRVRQLLSDGPEGWTLIKVTRDPLKRMIASFRHSVEYSLIDELVAERLGIDMKQKGLSLRDYTTALSGLSLKLDGGLDMHVCKQEQPIWHQPFRKIITINMDECDLNVALNAAARETGLKEIDFGQVEKLKWLRREHYAEDVDFDQADVVDFRFKRGEWQGKFPKTSLQRAPEAAQFARILYDSDFDQVRTRV</sequence>
<keyword evidence="2" id="KW-1185">Reference proteome</keyword>
<gene>
    <name evidence="1" type="ORF">OU682_12500</name>
</gene>
<organism evidence="1 2">
    <name type="scientific">Paracoccus benzoatiresistens</name>
    <dbReference type="NCBI Taxonomy" id="2997341"/>
    <lineage>
        <taxon>Bacteria</taxon>
        <taxon>Pseudomonadati</taxon>
        <taxon>Pseudomonadota</taxon>
        <taxon>Alphaproteobacteria</taxon>
        <taxon>Rhodobacterales</taxon>
        <taxon>Paracoccaceae</taxon>
        <taxon>Paracoccus</taxon>
    </lineage>
</organism>
<evidence type="ECO:0000313" key="1">
    <source>
        <dbReference type="EMBL" id="MCZ0962440.1"/>
    </source>
</evidence>
<reference evidence="1" key="1">
    <citation type="submission" date="2022-12" db="EMBL/GenBank/DDBJ databases">
        <title>Paracoccus sp. EF6 isolated from a lake water.</title>
        <authorList>
            <person name="Liu H."/>
        </authorList>
    </citation>
    <scope>NUCLEOTIDE SEQUENCE</scope>
    <source>
        <strain evidence="1">EF6</strain>
    </source>
</reference>
<dbReference type="Proteomes" id="UP001149822">
    <property type="component" value="Unassembled WGS sequence"/>
</dbReference>
<dbReference type="RefSeq" id="WP_268942464.1">
    <property type="nucleotide sequence ID" value="NZ_JAPTYD010000016.1"/>
</dbReference>
<accession>A0ABT4J5P0</accession>
<name>A0ABT4J5P0_9RHOB</name>
<evidence type="ECO:0008006" key="3">
    <source>
        <dbReference type="Google" id="ProtNLM"/>
    </source>
</evidence>
<proteinExistence type="predicted"/>